<dbReference type="Proteomes" id="UP000054485">
    <property type="component" value="Unassembled WGS sequence"/>
</dbReference>
<name>A0A0D0A4R0_9AGAM</name>
<feature type="transmembrane region" description="Helical" evidence="2">
    <location>
        <begin position="84"/>
        <end position="105"/>
    </location>
</feature>
<evidence type="ECO:0000256" key="2">
    <source>
        <dbReference type="SAM" id="Phobius"/>
    </source>
</evidence>
<proteinExistence type="predicted"/>
<dbReference type="EMBL" id="KN835178">
    <property type="protein sequence ID" value="KIK45080.1"/>
    <property type="molecule type" value="Genomic_DNA"/>
</dbReference>
<dbReference type="OrthoDB" id="10295923at2759"/>
<dbReference type="InParanoid" id="A0A0D0A4R0"/>
<keyword evidence="2" id="KW-1133">Transmembrane helix</keyword>
<accession>A0A0D0A4R0</accession>
<gene>
    <name evidence="3" type="ORF">CY34DRAFT_10576</name>
</gene>
<protein>
    <submittedName>
        <fullName evidence="3">Uncharacterized protein</fullName>
    </submittedName>
</protein>
<keyword evidence="4" id="KW-1185">Reference proteome</keyword>
<reference evidence="3 4" key="1">
    <citation type="submission" date="2014-04" db="EMBL/GenBank/DDBJ databases">
        <authorList>
            <consortium name="DOE Joint Genome Institute"/>
            <person name="Kuo A."/>
            <person name="Ruytinx J."/>
            <person name="Rineau F."/>
            <person name="Colpaert J."/>
            <person name="Kohler A."/>
            <person name="Nagy L.G."/>
            <person name="Floudas D."/>
            <person name="Copeland A."/>
            <person name="Barry K.W."/>
            <person name="Cichocki N."/>
            <person name="Veneault-Fourrey C."/>
            <person name="LaButti K."/>
            <person name="Lindquist E.A."/>
            <person name="Lipzen A."/>
            <person name="Lundell T."/>
            <person name="Morin E."/>
            <person name="Murat C."/>
            <person name="Sun H."/>
            <person name="Tunlid A."/>
            <person name="Henrissat B."/>
            <person name="Grigoriev I.V."/>
            <person name="Hibbett D.S."/>
            <person name="Martin F."/>
            <person name="Nordberg H.P."/>
            <person name="Cantor M.N."/>
            <person name="Hua S.X."/>
        </authorList>
    </citation>
    <scope>NUCLEOTIDE SEQUENCE [LARGE SCALE GENOMIC DNA]</scope>
    <source>
        <strain evidence="3 4">UH-Slu-Lm8-n1</strain>
    </source>
</reference>
<sequence length="125" mass="14072">MAFTYSHPYPMPLMSMPQHIQVVPPAAGAPQPWAMPTLAVHGTCPPQPENNTVPELAEDDEDDDDDADFWESNEIWMSCSHFKLLLIVFLDLMTAGVICVSTYYAQIFVLFSVASQTTLRSFIRY</sequence>
<reference evidence="4" key="2">
    <citation type="submission" date="2015-01" db="EMBL/GenBank/DDBJ databases">
        <title>Evolutionary Origins and Diversification of the Mycorrhizal Mutualists.</title>
        <authorList>
            <consortium name="DOE Joint Genome Institute"/>
            <consortium name="Mycorrhizal Genomics Consortium"/>
            <person name="Kohler A."/>
            <person name="Kuo A."/>
            <person name="Nagy L.G."/>
            <person name="Floudas D."/>
            <person name="Copeland A."/>
            <person name="Barry K.W."/>
            <person name="Cichocki N."/>
            <person name="Veneault-Fourrey C."/>
            <person name="LaButti K."/>
            <person name="Lindquist E.A."/>
            <person name="Lipzen A."/>
            <person name="Lundell T."/>
            <person name="Morin E."/>
            <person name="Murat C."/>
            <person name="Riley R."/>
            <person name="Ohm R."/>
            <person name="Sun H."/>
            <person name="Tunlid A."/>
            <person name="Henrissat B."/>
            <person name="Grigoriev I.V."/>
            <person name="Hibbett D.S."/>
            <person name="Martin F."/>
        </authorList>
    </citation>
    <scope>NUCLEOTIDE SEQUENCE [LARGE SCALE GENOMIC DNA]</scope>
    <source>
        <strain evidence="4">UH-Slu-Lm8-n1</strain>
    </source>
</reference>
<keyword evidence="2" id="KW-0472">Membrane</keyword>
<keyword evidence="2" id="KW-0812">Transmembrane</keyword>
<feature type="compositionally biased region" description="Acidic residues" evidence="1">
    <location>
        <begin position="56"/>
        <end position="65"/>
    </location>
</feature>
<dbReference type="HOGENOM" id="CLU_1994116_0_0_1"/>
<evidence type="ECO:0000256" key="1">
    <source>
        <dbReference type="SAM" id="MobiDB-lite"/>
    </source>
</evidence>
<dbReference type="AlphaFoldDB" id="A0A0D0A4R0"/>
<organism evidence="3 4">
    <name type="scientific">Suillus luteus UH-Slu-Lm8-n1</name>
    <dbReference type="NCBI Taxonomy" id="930992"/>
    <lineage>
        <taxon>Eukaryota</taxon>
        <taxon>Fungi</taxon>
        <taxon>Dikarya</taxon>
        <taxon>Basidiomycota</taxon>
        <taxon>Agaricomycotina</taxon>
        <taxon>Agaricomycetes</taxon>
        <taxon>Agaricomycetidae</taxon>
        <taxon>Boletales</taxon>
        <taxon>Suillineae</taxon>
        <taxon>Suillaceae</taxon>
        <taxon>Suillus</taxon>
    </lineage>
</organism>
<feature type="region of interest" description="Disordered" evidence="1">
    <location>
        <begin position="44"/>
        <end position="65"/>
    </location>
</feature>
<evidence type="ECO:0000313" key="4">
    <source>
        <dbReference type="Proteomes" id="UP000054485"/>
    </source>
</evidence>
<evidence type="ECO:0000313" key="3">
    <source>
        <dbReference type="EMBL" id="KIK45080.1"/>
    </source>
</evidence>